<feature type="transmembrane region" description="Helical" evidence="1">
    <location>
        <begin position="52"/>
        <end position="74"/>
    </location>
</feature>
<keyword evidence="3" id="KW-1185">Reference proteome</keyword>
<evidence type="ECO:0000313" key="2">
    <source>
        <dbReference type="EMBL" id="MFC4718706.1"/>
    </source>
</evidence>
<keyword evidence="1" id="KW-0472">Membrane</keyword>
<protein>
    <submittedName>
        <fullName evidence="2">Uncharacterized protein</fullName>
    </submittedName>
</protein>
<organism evidence="2 3">
    <name type="scientific">Enterococcus lemanii</name>
    <dbReference type="NCBI Taxonomy" id="1159752"/>
    <lineage>
        <taxon>Bacteria</taxon>
        <taxon>Bacillati</taxon>
        <taxon>Bacillota</taxon>
        <taxon>Bacilli</taxon>
        <taxon>Lactobacillales</taxon>
        <taxon>Enterococcaceae</taxon>
        <taxon>Enterococcus</taxon>
    </lineage>
</organism>
<feature type="transmembrane region" description="Helical" evidence="1">
    <location>
        <begin position="9"/>
        <end position="32"/>
    </location>
</feature>
<proteinExistence type="predicted"/>
<name>A0ABV9MU73_9ENTE</name>
<comment type="caution">
    <text evidence="2">The sequence shown here is derived from an EMBL/GenBank/DDBJ whole genome shotgun (WGS) entry which is preliminary data.</text>
</comment>
<reference evidence="3" key="1">
    <citation type="journal article" date="2019" name="Int. J. Syst. Evol. Microbiol.">
        <title>The Global Catalogue of Microorganisms (GCM) 10K type strain sequencing project: providing services to taxonomists for standard genome sequencing and annotation.</title>
        <authorList>
            <consortium name="The Broad Institute Genomics Platform"/>
            <consortium name="The Broad Institute Genome Sequencing Center for Infectious Disease"/>
            <person name="Wu L."/>
            <person name="Ma J."/>
        </authorList>
    </citation>
    <scope>NUCLEOTIDE SEQUENCE [LARGE SCALE GENOMIC DNA]</scope>
    <source>
        <strain evidence="3">CGMCC 1.19032</strain>
    </source>
</reference>
<dbReference type="Proteomes" id="UP001595969">
    <property type="component" value="Unassembled WGS sequence"/>
</dbReference>
<gene>
    <name evidence="2" type="ORF">ACFO5I_02975</name>
</gene>
<dbReference type="EMBL" id="JBHSGS010000015">
    <property type="protein sequence ID" value="MFC4718706.1"/>
    <property type="molecule type" value="Genomic_DNA"/>
</dbReference>
<sequence>MNKQRKKYLAITTVALIGLVLGLFIWKMLLTFGIINLNQLAPKSYTRAGSSYGFIFVFLIPILATCTLFAGISWKK</sequence>
<evidence type="ECO:0000313" key="3">
    <source>
        <dbReference type="Proteomes" id="UP001595969"/>
    </source>
</evidence>
<accession>A0ABV9MU73</accession>
<dbReference type="RefSeq" id="WP_204653989.1">
    <property type="nucleotide sequence ID" value="NZ_JAFBFD010000017.1"/>
</dbReference>
<keyword evidence="1" id="KW-0812">Transmembrane</keyword>
<keyword evidence="1" id="KW-1133">Transmembrane helix</keyword>
<evidence type="ECO:0000256" key="1">
    <source>
        <dbReference type="SAM" id="Phobius"/>
    </source>
</evidence>